<name>A0A132B8Z1_MOLSC</name>
<reference evidence="2 3" key="1">
    <citation type="submission" date="2015-10" db="EMBL/GenBank/DDBJ databases">
        <title>Full genome of DAOMC 229536 Phialocephala scopiformis, a fungal endophyte of spruce producing the potent anti-insectan compound rugulosin.</title>
        <authorList>
            <consortium name="DOE Joint Genome Institute"/>
            <person name="Walker A.K."/>
            <person name="Frasz S.L."/>
            <person name="Seifert K.A."/>
            <person name="Miller J.D."/>
            <person name="Mondo S.J."/>
            <person name="Labutti K."/>
            <person name="Lipzen A."/>
            <person name="Dockter R."/>
            <person name="Kennedy M."/>
            <person name="Grigoriev I.V."/>
            <person name="Spatafora J.W."/>
        </authorList>
    </citation>
    <scope>NUCLEOTIDE SEQUENCE [LARGE SCALE GENOMIC DNA]</scope>
    <source>
        <strain evidence="2 3">CBS 120377</strain>
    </source>
</reference>
<evidence type="ECO:0000313" key="3">
    <source>
        <dbReference type="Proteomes" id="UP000070700"/>
    </source>
</evidence>
<accession>A0A132B8Z1</accession>
<dbReference type="Pfam" id="PF20150">
    <property type="entry name" value="2EXR"/>
    <property type="match status" value="1"/>
</dbReference>
<evidence type="ECO:0000313" key="2">
    <source>
        <dbReference type="EMBL" id="KUJ08841.1"/>
    </source>
</evidence>
<dbReference type="AlphaFoldDB" id="A0A132B8Z1"/>
<organism evidence="2 3">
    <name type="scientific">Mollisia scopiformis</name>
    <name type="common">Conifer needle endophyte fungus</name>
    <name type="synonym">Phialocephala scopiformis</name>
    <dbReference type="NCBI Taxonomy" id="149040"/>
    <lineage>
        <taxon>Eukaryota</taxon>
        <taxon>Fungi</taxon>
        <taxon>Dikarya</taxon>
        <taxon>Ascomycota</taxon>
        <taxon>Pezizomycotina</taxon>
        <taxon>Leotiomycetes</taxon>
        <taxon>Helotiales</taxon>
        <taxon>Mollisiaceae</taxon>
        <taxon>Mollisia</taxon>
    </lineage>
</organism>
<sequence>MIPDTFKHDSPGKTPSGGTMFTLFNRLPMELRLKIWEAALPGPRVVNIREKRLKRSRQAEETFPGLATFSRDNLVGLTSDSKAHLCYSLVQNPLISL</sequence>
<dbReference type="InterPro" id="IPR045518">
    <property type="entry name" value="2EXR"/>
</dbReference>
<dbReference type="RefSeq" id="XP_018063196.1">
    <property type="nucleotide sequence ID" value="XM_018216176.1"/>
</dbReference>
<protein>
    <recommendedName>
        <fullName evidence="1">2EXR domain-containing protein</fullName>
    </recommendedName>
</protein>
<keyword evidence="3" id="KW-1185">Reference proteome</keyword>
<dbReference type="GeneID" id="28825902"/>
<dbReference type="EMBL" id="KQ947434">
    <property type="protein sequence ID" value="KUJ08841.1"/>
    <property type="molecule type" value="Genomic_DNA"/>
</dbReference>
<dbReference type="PANTHER" id="PTHR35910">
    <property type="entry name" value="2EXR DOMAIN-CONTAINING PROTEIN"/>
    <property type="match status" value="1"/>
</dbReference>
<gene>
    <name evidence="2" type="ORF">LY89DRAFT_690819</name>
</gene>
<dbReference type="InParanoid" id="A0A132B8Z1"/>
<dbReference type="Proteomes" id="UP000070700">
    <property type="component" value="Unassembled WGS sequence"/>
</dbReference>
<feature type="domain" description="2EXR" evidence="1">
    <location>
        <begin position="21"/>
        <end position="58"/>
    </location>
</feature>
<dbReference type="KEGG" id="psco:LY89DRAFT_690819"/>
<evidence type="ECO:0000259" key="1">
    <source>
        <dbReference type="Pfam" id="PF20150"/>
    </source>
</evidence>
<dbReference type="PANTHER" id="PTHR35910:SF6">
    <property type="entry name" value="2EXR DOMAIN-CONTAINING PROTEIN"/>
    <property type="match status" value="1"/>
</dbReference>
<proteinExistence type="predicted"/>
<dbReference type="OrthoDB" id="3557569at2759"/>